<reference evidence="1 2" key="1">
    <citation type="submission" date="2019-03" db="EMBL/GenBank/DDBJ databases">
        <title>Single cell metagenomics reveals metabolic interactions within the superorganism composed of flagellate Streblomastix strix and complex community of Bacteroidetes bacteria on its surface.</title>
        <authorList>
            <person name="Treitli S.C."/>
            <person name="Kolisko M."/>
            <person name="Husnik F."/>
            <person name="Keeling P."/>
            <person name="Hampl V."/>
        </authorList>
    </citation>
    <scope>NUCLEOTIDE SEQUENCE [LARGE SCALE GENOMIC DNA]</scope>
    <source>
        <strain evidence="1">ST1C</strain>
    </source>
</reference>
<evidence type="ECO:0000313" key="1">
    <source>
        <dbReference type="EMBL" id="KAA6373270.1"/>
    </source>
</evidence>
<dbReference type="EMBL" id="SNRW01012888">
    <property type="protein sequence ID" value="KAA6373270.1"/>
    <property type="molecule type" value="Genomic_DNA"/>
</dbReference>
<protein>
    <submittedName>
        <fullName evidence="1">Uncharacterized protein</fullName>
    </submittedName>
</protein>
<name>A0A5J4USZ6_9EUKA</name>
<dbReference type="AlphaFoldDB" id="A0A5J4USZ6"/>
<dbReference type="Proteomes" id="UP000324800">
    <property type="component" value="Unassembled WGS sequence"/>
</dbReference>
<proteinExistence type="predicted"/>
<gene>
    <name evidence="1" type="ORF">EZS28_031202</name>
</gene>
<evidence type="ECO:0000313" key="2">
    <source>
        <dbReference type="Proteomes" id="UP000324800"/>
    </source>
</evidence>
<accession>A0A5J4USZ6</accession>
<organism evidence="1 2">
    <name type="scientific">Streblomastix strix</name>
    <dbReference type="NCBI Taxonomy" id="222440"/>
    <lineage>
        <taxon>Eukaryota</taxon>
        <taxon>Metamonada</taxon>
        <taxon>Preaxostyla</taxon>
        <taxon>Oxymonadida</taxon>
        <taxon>Streblomastigidae</taxon>
        <taxon>Streblomastix</taxon>
    </lineage>
</organism>
<sequence length="92" mass="10545">MLQINNDLMSFYTGRQQNASTTVEVTIWREKALNSKTEAPLALNFVIVAWRINSPLQGDQIPIYRMMVVNIQIRQLEEGIVCFLKSQNNDSS</sequence>
<comment type="caution">
    <text evidence="1">The sequence shown here is derived from an EMBL/GenBank/DDBJ whole genome shotgun (WGS) entry which is preliminary data.</text>
</comment>